<name>A0A9P4J9Y4_9PEZI</name>
<dbReference type="AlphaFoldDB" id="A0A9P4J9Y4"/>
<evidence type="ECO:0000313" key="3">
    <source>
        <dbReference type="Proteomes" id="UP000799439"/>
    </source>
</evidence>
<proteinExistence type="predicted"/>
<dbReference type="EMBL" id="ML996082">
    <property type="protein sequence ID" value="KAF2156152.1"/>
    <property type="molecule type" value="Genomic_DNA"/>
</dbReference>
<protein>
    <submittedName>
        <fullName evidence="2">Uncharacterized protein</fullName>
    </submittedName>
</protein>
<comment type="caution">
    <text evidence="2">The sequence shown here is derived from an EMBL/GenBank/DDBJ whole genome shotgun (WGS) entry which is preliminary data.</text>
</comment>
<evidence type="ECO:0000313" key="2">
    <source>
        <dbReference type="EMBL" id="KAF2156152.1"/>
    </source>
</evidence>
<evidence type="ECO:0000256" key="1">
    <source>
        <dbReference type="SAM" id="MobiDB-lite"/>
    </source>
</evidence>
<keyword evidence="3" id="KW-1185">Reference proteome</keyword>
<sequence>MFRARLTTASGRPLARPGRAKSINPSNRGGVDNRTEWHLGVWDDQRHRASPGITLAGFSQASQNTQTCKQAPLAAGGAKKQKREGGRRKLCADVMMRRAPGRGMMTDAHADAAEGGKGPWGGRAKRLDGTVTALTSCHGTRQAPCTFQMTVKGKRRCRPLFAQRWRILHQRRSAVQKSPLVRGGGEGVLVICLCVQTPSRFPFPSPPMWQLVLRMRMGTGSPGTLGCLCTSSFFAFRRGSRSSRRIVSPRKKCLHTSISPSRVPVTATSFQHHSPRYRYLSDPCRVALDIRRRDAERWHEHHEPLQAMAWHVHGQRTRCLALWERSVNQTTGRPHGTVRK</sequence>
<organism evidence="2 3">
    <name type="scientific">Myriangium duriaei CBS 260.36</name>
    <dbReference type="NCBI Taxonomy" id="1168546"/>
    <lineage>
        <taxon>Eukaryota</taxon>
        <taxon>Fungi</taxon>
        <taxon>Dikarya</taxon>
        <taxon>Ascomycota</taxon>
        <taxon>Pezizomycotina</taxon>
        <taxon>Dothideomycetes</taxon>
        <taxon>Dothideomycetidae</taxon>
        <taxon>Myriangiales</taxon>
        <taxon>Myriangiaceae</taxon>
        <taxon>Myriangium</taxon>
    </lineage>
</organism>
<gene>
    <name evidence="2" type="ORF">K461DRAFT_90924</name>
</gene>
<reference evidence="2" key="1">
    <citation type="journal article" date="2020" name="Stud. Mycol.">
        <title>101 Dothideomycetes genomes: a test case for predicting lifestyles and emergence of pathogens.</title>
        <authorList>
            <person name="Haridas S."/>
            <person name="Albert R."/>
            <person name="Binder M."/>
            <person name="Bloem J."/>
            <person name="Labutti K."/>
            <person name="Salamov A."/>
            <person name="Andreopoulos B."/>
            <person name="Baker S."/>
            <person name="Barry K."/>
            <person name="Bills G."/>
            <person name="Bluhm B."/>
            <person name="Cannon C."/>
            <person name="Castanera R."/>
            <person name="Culley D."/>
            <person name="Daum C."/>
            <person name="Ezra D."/>
            <person name="Gonzalez J."/>
            <person name="Henrissat B."/>
            <person name="Kuo A."/>
            <person name="Liang C."/>
            <person name="Lipzen A."/>
            <person name="Lutzoni F."/>
            <person name="Magnuson J."/>
            <person name="Mondo S."/>
            <person name="Nolan M."/>
            <person name="Ohm R."/>
            <person name="Pangilinan J."/>
            <person name="Park H.-J."/>
            <person name="Ramirez L."/>
            <person name="Alfaro M."/>
            <person name="Sun H."/>
            <person name="Tritt A."/>
            <person name="Yoshinaga Y."/>
            <person name="Zwiers L.-H."/>
            <person name="Turgeon B."/>
            <person name="Goodwin S."/>
            <person name="Spatafora J."/>
            <person name="Crous P."/>
            <person name="Grigoriev I."/>
        </authorList>
    </citation>
    <scope>NUCLEOTIDE SEQUENCE</scope>
    <source>
        <strain evidence="2">CBS 260.36</strain>
    </source>
</reference>
<feature type="region of interest" description="Disordered" evidence="1">
    <location>
        <begin position="1"/>
        <end position="34"/>
    </location>
</feature>
<dbReference type="Proteomes" id="UP000799439">
    <property type="component" value="Unassembled WGS sequence"/>
</dbReference>
<accession>A0A9P4J9Y4</accession>